<gene>
    <name evidence="1" type="ORF">CFAM422_007832</name>
</gene>
<name>A0A9P4XBI7_9HYPO</name>
<organism evidence="1 2">
    <name type="scientific">Trichoderma lentiforme</name>
    <dbReference type="NCBI Taxonomy" id="1567552"/>
    <lineage>
        <taxon>Eukaryota</taxon>
        <taxon>Fungi</taxon>
        <taxon>Dikarya</taxon>
        <taxon>Ascomycota</taxon>
        <taxon>Pezizomycotina</taxon>
        <taxon>Sordariomycetes</taxon>
        <taxon>Hypocreomycetidae</taxon>
        <taxon>Hypocreales</taxon>
        <taxon>Hypocreaceae</taxon>
        <taxon>Trichoderma</taxon>
    </lineage>
</organism>
<sequence length="65" mass="7294">MAANGIWQWPQMASNPLWTDLVVDPGHPPSREDLRAPCSLDCLRPLLSGSDSKKLRRGIQKLWSP</sequence>
<dbReference type="Proteomes" id="UP000801864">
    <property type="component" value="Unassembled WGS sequence"/>
</dbReference>
<evidence type="ECO:0000313" key="2">
    <source>
        <dbReference type="Proteomes" id="UP000801864"/>
    </source>
</evidence>
<dbReference type="AlphaFoldDB" id="A0A9P4XBI7"/>
<evidence type="ECO:0000313" key="1">
    <source>
        <dbReference type="EMBL" id="KAF3068819.1"/>
    </source>
</evidence>
<reference evidence="1 2" key="1">
    <citation type="submission" date="2018-06" db="EMBL/GenBank/DDBJ databases">
        <title>Genome analysis of cellulolytic fungus Trichoderma lentiforme CFAM-422.</title>
        <authorList>
            <person name="Steindorff A.S."/>
            <person name="Formighieri E.F."/>
            <person name="Midorikawa G.E.O."/>
            <person name="Tamietti M.S."/>
            <person name="Ramos E.Z."/>
            <person name="Silva A.S."/>
            <person name="Bon E.P.S."/>
            <person name="Mendes T.D."/>
            <person name="Damaso M.C.T."/>
            <person name="Favaro L.C.L."/>
        </authorList>
    </citation>
    <scope>NUCLEOTIDE SEQUENCE [LARGE SCALE GENOMIC DNA]</scope>
    <source>
        <strain evidence="1 2">CFAM-422</strain>
    </source>
</reference>
<dbReference type="EMBL" id="QLNT01000013">
    <property type="protein sequence ID" value="KAF3068819.1"/>
    <property type="molecule type" value="Genomic_DNA"/>
</dbReference>
<accession>A0A9P4XBI7</accession>
<protein>
    <submittedName>
        <fullName evidence="1">Uncharacterized protein</fullName>
    </submittedName>
</protein>
<comment type="caution">
    <text evidence="1">The sequence shown here is derived from an EMBL/GenBank/DDBJ whole genome shotgun (WGS) entry which is preliminary data.</text>
</comment>
<keyword evidence="2" id="KW-1185">Reference proteome</keyword>
<proteinExistence type="predicted"/>